<proteinExistence type="predicted"/>
<dbReference type="SUPFAM" id="SSF53335">
    <property type="entry name" value="S-adenosyl-L-methionine-dependent methyltransferases"/>
    <property type="match status" value="1"/>
</dbReference>
<name>A0A8J5C1J7_ZINOF</name>
<evidence type="ECO:0000256" key="1">
    <source>
        <dbReference type="SAM" id="MobiDB-lite"/>
    </source>
</evidence>
<reference evidence="2 3" key="1">
    <citation type="submission" date="2020-08" db="EMBL/GenBank/DDBJ databases">
        <title>Plant Genome Project.</title>
        <authorList>
            <person name="Zhang R.-G."/>
        </authorList>
    </citation>
    <scope>NUCLEOTIDE SEQUENCE [LARGE SCALE GENOMIC DNA]</scope>
    <source>
        <tissue evidence="2">Rhizome</tissue>
    </source>
</reference>
<evidence type="ECO:0000313" key="3">
    <source>
        <dbReference type="Proteomes" id="UP000734854"/>
    </source>
</evidence>
<dbReference type="Proteomes" id="UP000734854">
    <property type="component" value="Unassembled WGS sequence"/>
</dbReference>
<comment type="caution">
    <text evidence="2">The sequence shown here is derived from an EMBL/GenBank/DDBJ whole genome shotgun (WGS) entry which is preliminary data.</text>
</comment>
<dbReference type="AlphaFoldDB" id="A0A8J5C1J7"/>
<feature type="region of interest" description="Disordered" evidence="1">
    <location>
        <begin position="35"/>
        <end position="61"/>
    </location>
</feature>
<protein>
    <submittedName>
        <fullName evidence="2">Uncharacterized protein</fullName>
    </submittedName>
</protein>
<accession>A0A8J5C1J7</accession>
<dbReference type="Gene3D" id="3.40.50.150">
    <property type="entry name" value="Vaccinia Virus protein VP39"/>
    <property type="match status" value="1"/>
</dbReference>
<feature type="compositionally biased region" description="Low complexity" evidence="1">
    <location>
        <begin position="44"/>
        <end position="58"/>
    </location>
</feature>
<dbReference type="EMBL" id="JACMSC010000022">
    <property type="protein sequence ID" value="KAG6469031.1"/>
    <property type="molecule type" value="Genomic_DNA"/>
</dbReference>
<evidence type="ECO:0000313" key="2">
    <source>
        <dbReference type="EMBL" id="KAG6469031.1"/>
    </source>
</evidence>
<organism evidence="2 3">
    <name type="scientific">Zingiber officinale</name>
    <name type="common">Ginger</name>
    <name type="synonym">Amomum zingiber</name>
    <dbReference type="NCBI Taxonomy" id="94328"/>
    <lineage>
        <taxon>Eukaryota</taxon>
        <taxon>Viridiplantae</taxon>
        <taxon>Streptophyta</taxon>
        <taxon>Embryophyta</taxon>
        <taxon>Tracheophyta</taxon>
        <taxon>Spermatophyta</taxon>
        <taxon>Magnoliopsida</taxon>
        <taxon>Liliopsida</taxon>
        <taxon>Zingiberales</taxon>
        <taxon>Zingiberaceae</taxon>
        <taxon>Zingiber</taxon>
    </lineage>
</organism>
<gene>
    <name evidence="2" type="ORF">ZIOFF_073728</name>
</gene>
<dbReference type="InterPro" id="IPR029063">
    <property type="entry name" value="SAM-dependent_MTases_sf"/>
</dbReference>
<sequence length="148" mass="16626">MGDSGDHGRRSSPVDVAQLNAASYLDPHYWDERFAPPRSTMNGSKTTPTSDTSSAPSSIHPTRCGNSLLCEELHKDGIADMTCVDISPVAVERMRSRFRDKGHEGFFLFSLHRQASRWFRPTCKTYLSAVSPILQYCDRERLKCSLDV</sequence>
<keyword evidence="3" id="KW-1185">Reference proteome</keyword>